<organism evidence="2 3">
    <name type="scientific">Paenibacillus naphthalenovorans</name>
    <dbReference type="NCBI Taxonomy" id="162209"/>
    <lineage>
        <taxon>Bacteria</taxon>
        <taxon>Bacillati</taxon>
        <taxon>Bacillota</taxon>
        <taxon>Bacilli</taxon>
        <taxon>Bacillales</taxon>
        <taxon>Paenibacillaceae</taxon>
        <taxon>Paenibacillus</taxon>
    </lineage>
</organism>
<sequence length="186" mass="20834">MKAIINQSIVPAIRNMKDFDQLLKTDYEFLVLLNAHIAQVKPLVRRAAEQGKKMFLHADLIEGLKSDEYATEFLAQEIGPAGIISTRNNVVLTAKRKGLIAIQRLFMLDTLALENSYVQLEKTKPDYVEVLPGIIPHIIREFLEETKIPVLAGGLIRTDEDVRLALEAGATAVTTSRKALWQKQEA</sequence>
<keyword evidence="1" id="KW-0804">Transcription</keyword>
<dbReference type="InterPro" id="IPR013785">
    <property type="entry name" value="Aldolase_TIM"/>
</dbReference>
<proteinExistence type="predicted"/>
<dbReference type="EMBL" id="CP013652">
    <property type="protein sequence ID" value="ALS24104.1"/>
    <property type="molecule type" value="Genomic_DNA"/>
</dbReference>
<dbReference type="PATRIC" id="fig|162209.4.peg.4012"/>
<dbReference type="Gene3D" id="3.20.20.70">
    <property type="entry name" value="Aldolase class I"/>
    <property type="match status" value="1"/>
</dbReference>
<dbReference type="Proteomes" id="UP000061660">
    <property type="component" value="Chromosome"/>
</dbReference>
<dbReference type="OrthoDB" id="9799580at2"/>
<keyword evidence="1" id="KW-0805">Transcription regulation</keyword>
<dbReference type="PIRSF" id="PIRSF016897">
    <property type="entry name" value="GlpP"/>
    <property type="match status" value="1"/>
</dbReference>
<keyword evidence="1" id="KW-0694">RNA-binding</keyword>
<dbReference type="STRING" id="162209.IJ22_37660"/>
<dbReference type="KEGG" id="pnp:IJ22_37660"/>
<keyword evidence="1" id="KW-0319">Glycerol metabolism</keyword>
<dbReference type="PANTHER" id="PTHR35787:SF1">
    <property type="entry name" value="GLYCEROL UPTAKE OPERON ANTITERMINATOR REGULATORY PROTEIN"/>
    <property type="match status" value="1"/>
</dbReference>
<gene>
    <name evidence="2" type="ORF">IJ22_37660</name>
</gene>
<evidence type="ECO:0000256" key="1">
    <source>
        <dbReference type="PIRNR" id="PIRNR016897"/>
    </source>
</evidence>
<protein>
    <recommendedName>
        <fullName evidence="1">Glycerol uptake operon antiterminator regulatory protein</fullName>
    </recommendedName>
</protein>
<dbReference type="GO" id="GO:0045893">
    <property type="term" value="P:positive regulation of DNA-templated transcription"/>
    <property type="evidence" value="ECO:0007669"/>
    <property type="project" value="TreeGrafter"/>
</dbReference>
<comment type="function">
    <text evidence="1">Regulates expression of the glpD operon. In the presence of glycerol 3-phosphate (G3P) causes antitermination of transcription of glpD at the inverted repeat of the leader region to enhance its transcription. Binds and stabilizes glpD leader mRNA.</text>
</comment>
<dbReference type="SUPFAM" id="SSF110391">
    <property type="entry name" value="GlpP-like"/>
    <property type="match status" value="1"/>
</dbReference>
<dbReference type="GO" id="GO:0003723">
    <property type="term" value="F:RNA binding"/>
    <property type="evidence" value="ECO:0007669"/>
    <property type="project" value="UniProtKB-KW"/>
</dbReference>
<name>A0A0U2UCW4_9BACL</name>
<evidence type="ECO:0000313" key="2">
    <source>
        <dbReference type="EMBL" id="ALS24104.1"/>
    </source>
</evidence>
<evidence type="ECO:0000313" key="3">
    <source>
        <dbReference type="Proteomes" id="UP000061660"/>
    </source>
</evidence>
<keyword evidence="3" id="KW-1185">Reference proteome</keyword>
<dbReference type="GO" id="GO:0001072">
    <property type="term" value="F:transcription antitermination factor activity, RNA binding"/>
    <property type="evidence" value="ECO:0007669"/>
    <property type="project" value="TreeGrafter"/>
</dbReference>
<dbReference type="InterPro" id="IPR006699">
    <property type="entry name" value="GlpP"/>
</dbReference>
<dbReference type="GO" id="GO:0006071">
    <property type="term" value="P:glycerol metabolic process"/>
    <property type="evidence" value="ECO:0007669"/>
    <property type="project" value="UniProtKB-UniRule"/>
</dbReference>
<dbReference type="Pfam" id="PF04309">
    <property type="entry name" value="G3P_antiterm"/>
    <property type="match status" value="1"/>
</dbReference>
<reference evidence="3" key="1">
    <citation type="submission" date="2015-12" db="EMBL/GenBank/DDBJ databases">
        <title>Complete genome sequences of two moderately thermophilic Paenibacillus species.</title>
        <authorList>
            <person name="Butler R.III."/>
            <person name="Wang J."/>
            <person name="Stark B.C."/>
            <person name="Pombert J.-F."/>
        </authorList>
    </citation>
    <scope>NUCLEOTIDE SEQUENCE [LARGE SCALE GENOMIC DNA]</scope>
    <source>
        <strain evidence="3">32O-Y</strain>
    </source>
</reference>
<dbReference type="RefSeq" id="WP_062409865.1">
    <property type="nucleotide sequence ID" value="NZ_BJCS01000005.1"/>
</dbReference>
<dbReference type="AlphaFoldDB" id="A0A0U2UCW4"/>
<dbReference type="PANTHER" id="PTHR35787">
    <property type="entry name" value="GLYCEROL UPTAKE OPERON ANTITERMINATOR REGULATORY PROTEIN"/>
    <property type="match status" value="1"/>
</dbReference>
<accession>A0A0U2UCW4</accession>
<reference evidence="2 3" key="2">
    <citation type="journal article" date="2016" name="Genome Announc.">
        <title>Complete Genome Sequences of Two Interactive Moderate Thermophiles, Paenibacillus napthalenovorans 32O-Y and Paenibacillus sp. 32O-W.</title>
        <authorList>
            <person name="Butler R.R.III."/>
            <person name="Wang J."/>
            <person name="Stark B.C."/>
            <person name="Pombert J.F."/>
        </authorList>
    </citation>
    <scope>NUCLEOTIDE SEQUENCE [LARGE SCALE GENOMIC DNA]</scope>
    <source>
        <strain evidence="2 3">32O-Y</strain>
    </source>
</reference>